<protein>
    <recommendedName>
        <fullName evidence="12">Galactosylceramide sulfotransferase-like</fullName>
    </recommendedName>
</protein>
<name>X2BA15_CAPTE</name>
<keyword evidence="3" id="KW-0808">Transferase</keyword>
<dbReference type="OrthoDB" id="514299at2759"/>
<dbReference type="Proteomes" id="UP000014760">
    <property type="component" value="Unassembled WGS sequence"/>
</dbReference>
<evidence type="ECO:0000256" key="5">
    <source>
        <dbReference type="ARBA" id="ARBA00022968"/>
    </source>
</evidence>
<dbReference type="InterPro" id="IPR009729">
    <property type="entry name" value="Gal-3-0_sulfotransfrase"/>
</dbReference>
<dbReference type="HOGENOM" id="CLU_1381130_0_0_1"/>
<keyword evidence="4" id="KW-0812">Transmembrane</keyword>
<comment type="subcellular location">
    <subcellularLocation>
        <location evidence="1">Golgi apparatus membrane</location>
        <topology evidence="1">Single-pass type II membrane protein</topology>
    </subcellularLocation>
</comment>
<dbReference type="PANTHER" id="PTHR14647">
    <property type="entry name" value="GALACTOSE-3-O-SULFOTRANSFERASE"/>
    <property type="match status" value="1"/>
</dbReference>
<keyword evidence="8" id="KW-0472">Membrane</keyword>
<evidence type="ECO:0000256" key="2">
    <source>
        <dbReference type="ARBA" id="ARBA00008124"/>
    </source>
</evidence>
<reference evidence="11" key="1">
    <citation type="submission" date="2012-12" db="EMBL/GenBank/DDBJ databases">
        <authorList>
            <person name="Hellsten U."/>
            <person name="Grimwood J."/>
            <person name="Chapman J.A."/>
            <person name="Shapiro H."/>
            <person name="Aerts A."/>
            <person name="Otillar R.P."/>
            <person name="Terry A.Y."/>
            <person name="Boore J.L."/>
            <person name="Simakov O."/>
            <person name="Marletaz F."/>
            <person name="Cho S.-J."/>
            <person name="Edsinger-Gonzales E."/>
            <person name="Havlak P."/>
            <person name="Kuo D.-H."/>
            <person name="Larsson T."/>
            <person name="Lv J."/>
            <person name="Arendt D."/>
            <person name="Savage R."/>
            <person name="Osoegawa K."/>
            <person name="de Jong P."/>
            <person name="Lindberg D.R."/>
            <person name="Seaver E.C."/>
            <person name="Weisblat D.A."/>
            <person name="Putnam N.H."/>
            <person name="Grigoriev I.V."/>
            <person name="Rokhsar D.S."/>
        </authorList>
    </citation>
    <scope>NUCLEOTIDE SEQUENCE</scope>
    <source>
        <strain evidence="11">I ESC-2004</strain>
    </source>
</reference>
<sequence length="198" mass="24056">MITSIREPFSQFKSTFHYYNIHGVSQMLRNQTYEHYLRDILLYEQRYTSHDNRKLRHCVPDGFSVTRNIMAFNLGFPTGFNRPDMSQDQEFIEQWLKKVDNEFSLVLIVEYFHESLVLLRRKLCWNFEDILFFNMNAGEYKHKVRDTELVEIHKKWSNVDYSLYKHFNDTLRQTLTNQGAEFWREVAHLKLVAMEIER</sequence>
<accession>X2BA15</accession>
<dbReference type="InterPro" id="IPR027417">
    <property type="entry name" value="P-loop_NTPase"/>
</dbReference>
<evidence type="ECO:0000256" key="1">
    <source>
        <dbReference type="ARBA" id="ARBA00004323"/>
    </source>
</evidence>
<dbReference type="STRING" id="283909.R7TD88"/>
<keyword evidence="6" id="KW-1133">Transmembrane helix</keyword>
<evidence type="ECO:0000256" key="6">
    <source>
        <dbReference type="ARBA" id="ARBA00022989"/>
    </source>
</evidence>
<proteinExistence type="inferred from homology"/>
<reference evidence="11" key="2">
    <citation type="journal article" date="2013" name="Nature">
        <title>Insights into bilaterian evolution from three spiralian genomes.</title>
        <authorList>
            <person name="Simakov O."/>
            <person name="Marletaz F."/>
            <person name="Cho S.J."/>
            <person name="Edsinger-Gonzales E."/>
            <person name="Havlak P."/>
            <person name="Hellsten U."/>
            <person name="Kuo D.H."/>
            <person name="Larsson T."/>
            <person name="Lv J."/>
            <person name="Arendt D."/>
            <person name="Savage R."/>
            <person name="Osoegawa K."/>
            <person name="de Jong P."/>
            <person name="Grimwood J."/>
            <person name="Chapman J.A."/>
            <person name="Shapiro H."/>
            <person name="Aerts A."/>
            <person name="Otillar R.P."/>
            <person name="Terry A.Y."/>
            <person name="Boore J.L."/>
            <person name="Grigoriev I.V."/>
            <person name="Lindberg D.R."/>
            <person name="Seaver E.C."/>
            <person name="Weisblat D.A."/>
            <person name="Putnam N.H."/>
            <person name="Rokhsar D.S."/>
        </authorList>
    </citation>
    <scope>NUCLEOTIDE SEQUENCE</scope>
    <source>
        <strain evidence="11">I ESC-2004</strain>
    </source>
</reference>
<evidence type="ECO:0000256" key="8">
    <source>
        <dbReference type="ARBA" id="ARBA00023136"/>
    </source>
</evidence>
<dbReference type="OMA" id="HEYIRNI"/>
<evidence type="ECO:0008006" key="12">
    <source>
        <dbReference type="Google" id="ProtNLM"/>
    </source>
</evidence>
<dbReference type="EMBL" id="AMQN01013768">
    <property type="status" value="NOT_ANNOTATED_CDS"/>
    <property type="molecule type" value="Genomic_DNA"/>
</dbReference>
<keyword evidence="11" id="KW-1185">Reference proteome</keyword>
<evidence type="ECO:0000256" key="4">
    <source>
        <dbReference type="ARBA" id="ARBA00022692"/>
    </source>
</evidence>
<evidence type="ECO:0000313" key="11">
    <source>
        <dbReference type="Proteomes" id="UP000014760"/>
    </source>
</evidence>
<evidence type="ECO:0000256" key="3">
    <source>
        <dbReference type="ARBA" id="ARBA00022679"/>
    </source>
</evidence>
<evidence type="ECO:0000256" key="9">
    <source>
        <dbReference type="ARBA" id="ARBA00023180"/>
    </source>
</evidence>
<keyword evidence="9" id="KW-0325">Glycoprotein</keyword>
<reference evidence="10" key="3">
    <citation type="submission" date="2015-06" db="UniProtKB">
        <authorList>
            <consortium name="EnsemblMetazoa"/>
        </authorList>
    </citation>
    <scope>IDENTIFICATION</scope>
</reference>
<keyword evidence="5" id="KW-0735">Signal-anchor</keyword>
<dbReference type="Pfam" id="PF06990">
    <property type="entry name" value="Gal-3-0_sulfotr"/>
    <property type="match status" value="1"/>
</dbReference>
<dbReference type="EnsemblMetazoa" id="CapteT85041">
    <property type="protein sequence ID" value="CapteP85041"/>
    <property type="gene ID" value="CapteG85041"/>
</dbReference>
<dbReference type="PANTHER" id="PTHR14647:SF87">
    <property type="entry name" value="PUTATIVE-RELATED"/>
    <property type="match status" value="1"/>
</dbReference>
<evidence type="ECO:0000256" key="7">
    <source>
        <dbReference type="ARBA" id="ARBA00023034"/>
    </source>
</evidence>
<keyword evidence="7" id="KW-0333">Golgi apparatus</keyword>
<evidence type="ECO:0000313" key="10">
    <source>
        <dbReference type="EnsemblMetazoa" id="CapteP85041"/>
    </source>
</evidence>
<organism evidence="10 11">
    <name type="scientific">Capitella teleta</name>
    <name type="common">Polychaete worm</name>
    <dbReference type="NCBI Taxonomy" id="283909"/>
    <lineage>
        <taxon>Eukaryota</taxon>
        <taxon>Metazoa</taxon>
        <taxon>Spiralia</taxon>
        <taxon>Lophotrochozoa</taxon>
        <taxon>Annelida</taxon>
        <taxon>Polychaeta</taxon>
        <taxon>Sedentaria</taxon>
        <taxon>Scolecida</taxon>
        <taxon>Capitellidae</taxon>
        <taxon>Capitella</taxon>
    </lineage>
</organism>
<comment type="similarity">
    <text evidence="2">Belongs to the galactose-3-O-sulfotransferase family.</text>
</comment>
<dbReference type="Gene3D" id="3.40.50.300">
    <property type="entry name" value="P-loop containing nucleotide triphosphate hydrolases"/>
    <property type="match status" value="1"/>
</dbReference>